<dbReference type="SUPFAM" id="SSF47266">
    <property type="entry name" value="4-helical cytokines"/>
    <property type="match status" value="1"/>
</dbReference>
<evidence type="ECO:0000313" key="2">
    <source>
        <dbReference type="EMBL" id="QEG59348.1"/>
    </source>
</evidence>
<sequence>MRTFLLLALTFVAVNGSKLDAKKIILKDIVGHVNHVLHDKSEENLDKFVRDIFQSVRCSDEALCQAAKVLKGVRLNKDPNNLIYRNLFALTRHRNCSITASEERPVKVFLENIKDCCQTLFSKLVSHPKRVK</sequence>
<dbReference type="GO" id="GO:0006955">
    <property type="term" value="P:immune response"/>
    <property type="evidence" value="ECO:0007669"/>
    <property type="project" value="InterPro"/>
</dbReference>
<name>A0A5B9RSL4_CTEID</name>
<feature type="chain" id="PRO_5036138566" evidence="1">
    <location>
        <begin position="17"/>
        <end position="132"/>
    </location>
</feature>
<organism evidence="2">
    <name type="scientific">Ctenopharyngodon idella</name>
    <name type="common">Grass carp</name>
    <name type="synonym">Leuciscus idella</name>
    <dbReference type="NCBI Taxonomy" id="7959"/>
    <lineage>
        <taxon>Eukaryota</taxon>
        <taxon>Metazoa</taxon>
        <taxon>Chordata</taxon>
        <taxon>Craniata</taxon>
        <taxon>Vertebrata</taxon>
        <taxon>Euteleostomi</taxon>
        <taxon>Actinopterygii</taxon>
        <taxon>Neopterygii</taxon>
        <taxon>Teleostei</taxon>
        <taxon>Ostariophysi</taxon>
        <taxon>Cypriniformes</taxon>
        <taxon>Xenocyprididae</taxon>
        <taxon>Xenocypridinae</taxon>
        <taxon>Ctenopharyngodon</taxon>
    </lineage>
</organism>
<keyword evidence="1" id="KW-0732">Signal</keyword>
<dbReference type="Pfam" id="PF00727">
    <property type="entry name" value="IL4"/>
    <property type="match status" value="1"/>
</dbReference>
<dbReference type="EMBL" id="MK548354">
    <property type="protein sequence ID" value="QEG59347.1"/>
    <property type="molecule type" value="mRNA"/>
</dbReference>
<feature type="signal peptide" evidence="1">
    <location>
        <begin position="1"/>
        <end position="16"/>
    </location>
</feature>
<reference evidence="2" key="1">
    <citation type="journal article" date="2019" name="Fish Shellfish Immunol.">
        <title>Characterization of a new il-4/13 homologue in grass carp (Ctenopharyngodon idella) and its cooperation with M-CSF to promote macrophage proliferation.</title>
        <authorList>
            <person name="Yang K."/>
            <person name="Feng S."/>
            <person name="Zhang S."/>
            <person name="Yin L."/>
            <person name="Zhou H."/>
            <person name="Zhang A."/>
            <person name="Wang X."/>
        </authorList>
    </citation>
    <scope>NUCLEOTIDE SEQUENCE</scope>
</reference>
<evidence type="ECO:0000256" key="1">
    <source>
        <dbReference type="SAM" id="SignalP"/>
    </source>
</evidence>
<dbReference type="Gene3D" id="1.20.1250.10">
    <property type="match status" value="1"/>
</dbReference>
<protein>
    <submittedName>
        <fullName evidence="2">Il-4/13b</fullName>
    </submittedName>
</protein>
<dbReference type="GO" id="GO:0005576">
    <property type="term" value="C:extracellular region"/>
    <property type="evidence" value="ECO:0007669"/>
    <property type="project" value="InterPro"/>
</dbReference>
<proteinExistence type="evidence at transcript level"/>
<dbReference type="AlphaFoldDB" id="A0A5B9RSL4"/>
<dbReference type="GO" id="GO:0005136">
    <property type="term" value="F:interleukin-4 receptor binding"/>
    <property type="evidence" value="ECO:0007669"/>
    <property type="project" value="InterPro"/>
</dbReference>
<dbReference type="GO" id="GO:0008083">
    <property type="term" value="F:growth factor activity"/>
    <property type="evidence" value="ECO:0007669"/>
    <property type="project" value="InterPro"/>
</dbReference>
<dbReference type="InterPro" id="IPR009079">
    <property type="entry name" value="4_helix_cytokine-like_core"/>
</dbReference>
<dbReference type="EMBL" id="MK548355">
    <property type="protein sequence ID" value="QEG59348.1"/>
    <property type="molecule type" value="Genomic_DNA"/>
</dbReference>
<dbReference type="InterPro" id="IPR002354">
    <property type="entry name" value="IL-4"/>
</dbReference>
<accession>A0A5B9RSL4</accession>